<keyword evidence="1" id="KW-0812">Transmembrane</keyword>
<sequence length="93" mass="10177">MKGVPLFELQGCLPYFQDTPCPTPTRCYSSYSQCIKEHTMTLIIEGLGCSIGPCSMSATVLTVSTGCLFIICMAVIIVYAVHQYSGTNKEKKQ</sequence>
<proteinExistence type="predicted"/>
<comment type="caution">
    <text evidence="2">The sequence shown here is derived from an EMBL/GenBank/DDBJ whole genome shotgun (WGS) entry which is preliminary data.</text>
</comment>
<dbReference type="Proteomes" id="UP001152622">
    <property type="component" value="Chromosome 21"/>
</dbReference>
<dbReference type="EMBL" id="JAINUF010000021">
    <property type="protein sequence ID" value="KAJ8334587.1"/>
    <property type="molecule type" value="Genomic_DNA"/>
</dbReference>
<keyword evidence="3" id="KW-1185">Reference proteome</keyword>
<protein>
    <submittedName>
        <fullName evidence="2">Uncharacterized protein</fullName>
    </submittedName>
</protein>
<keyword evidence="1" id="KW-1133">Transmembrane helix</keyword>
<feature type="transmembrane region" description="Helical" evidence="1">
    <location>
        <begin position="60"/>
        <end position="81"/>
    </location>
</feature>
<evidence type="ECO:0000313" key="2">
    <source>
        <dbReference type="EMBL" id="KAJ8334587.1"/>
    </source>
</evidence>
<gene>
    <name evidence="2" type="ORF">SKAU_G00402260</name>
</gene>
<dbReference type="AlphaFoldDB" id="A0A9Q1E9A6"/>
<name>A0A9Q1E9A6_SYNKA</name>
<reference evidence="2" key="1">
    <citation type="journal article" date="2023" name="Science">
        <title>Genome structures resolve the early diversification of teleost fishes.</title>
        <authorList>
            <person name="Parey E."/>
            <person name="Louis A."/>
            <person name="Montfort J."/>
            <person name="Bouchez O."/>
            <person name="Roques C."/>
            <person name="Iampietro C."/>
            <person name="Lluch J."/>
            <person name="Castinel A."/>
            <person name="Donnadieu C."/>
            <person name="Desvignes T."/>
            <person name="Floi Bucao C."/>
            <person name="Jouanno E."/>
            <person name="Wen M."/>
            <person name="Mejri S."/>
            <person name="Dirks R."/>
            <person name="Jansen H."/>
            <person name="Henkel C."/>
            <person name="Chen W.J."/>
            <person name="Zahm M."/>
            <person name="Cabau C."/>
            <person name="Klopp C."/>
            <person name="Thompson A.W."/>
            <person name="Robinson-Rechavi M."/>
            <person name="Braasch I."/>
            <person name="Lecointre G."/>
            <person name="Bobe J."/>
            <person name="Postlethwait J.H."/>
            <person name="Berthelot C."/>
            <person name="Roest Crollius H."/>
            <person name="Guiguen Y."/>
        </authorList>
    </citation>
    <scope>NUCLEOTIDE SEQUENCE</scope>
    <source>
        <strain evidence="2">WJC10195</strain>
    </source>
</reference>
<keyword evidence="1" id="KW-0472">Membrane</keyword>
<evidence type="ECO:0000256" key="1">
    <source>
        <dbReference type="SAM" id="Phobius"/>
    </source>
</evidence>
<evidence type="ECO:0000313" key="3">
    <source>
        <dbReference type="Proteomes" id="UP001152622"/>
    </source>
</evidence>
<organism evidence="2 3">
    <name type="scientific">Synaphobranchus kaupii</name>
    <name type="common">Kaup's arrowtooth eel</name>
    <dbReference type="NCBI Taxonomy" id="118154"/>
    <lineage>
        <taxon>Eukaryota</taxon>
        <taxon>Metazoa</taxon>
        <taxon>Chordata</taxon>
        <taxon>Craniata</taxon>
        <taxon>Vertebrata</taxon>
        <taxon>Euteleostomi</taxon>
        <taxon>Actinopterygii</taxon>
        <taxon>Neopterygii</taxon>
        <taxon>Teleostei</taxon>
        <taxon>Anguilliformes</taxon>
        <taxon>Synaphobranchidae</taxon>
        <taxon>Synaphobranchus</taxon>
    </lineage>
</organism>
<accession>A0A9Q1E9A6</accession>